<dbReference type="GO" id="GO:0016607">
    <property type="term" value="C:nuclear speck"/>
    <property type="evidence" value="ECO:0007669"/>
    <property type="project" value="UniProtKB-SubCell"/>
</dbReference>
<comment type="subcellular location">
    <subcellularLocation>
        <location evidence="1">Nucleus speckle</location>
    </subcellularLocation>
    <subcellularLocation>
        <location evidence="2">Nucleus</location>
        <location evidence="2">Nucleoplasm</location>
    </subcellularLocation>
</comment>
<keyword evidence="4 7" id="KW-0694">RNA-binding</keyword>
<dbReference type="PANTHER" id="PTHR13952:SF22">
    <property type="entry name" value="RRM DOMAIN-CONTAINING PROTEIN"/>
    <property type="match status" value="1"/>
</dbReference>
<dbReference type="InterPro" id="IPR000504">
    <property type="entry name" value="RRM_dom"/>
</dbReference>
<dbReference type="GO" id="GO:0003729">
    <property type="term" value="F:mRNA binding"/>
    <property type="evidence" value="ECO:0007669"/>
    <property type="project" value="TreeGrafter"/>
</dbReference>
<evidence type="ECO:0000256" key="6">
    <source>
        <dbReference type="ARBA" id="ARBA00023274"/>
    </source>
</evidence>
<dbReference type="GO" id="GO:0030619">
    <property type="term" value="F:U1 snRNA binding"/>
    <property type="evidence" value="ECO:0007669"/>
    <property type="project" value="TreeGrafter"/>
</dbReference>
<feature type="region of interest" description="Disordered" evidence="8">
    <location>
        <begin position="82"/>
        <end position="108"/>
    </location>
</feature>
<dbReference type="GO" id="GO:0005685">
    <property type="term" value="C:U1 snRNP"/>
    <property type="evidence" value="ECO:0007669"/>
    <property type="project" value="TreeGrafter"/>
</dbReference>
<evidence type="ECO:0000256" key="2">
    <source>
        <dbReference type="ARBA" id="ARBA00004642"/>
    </source>
</evidence>
<dbReference type="Proteomes" id="UP000015105">
    <property type="component" value="Chromosome 1D"/>
</dbReference>
<dbReference type="PANTHER" id="PTHR13952">
    <property type="entry name" value="U1 SMALL NUCLEAR RIBONUCLEOPROTEIN 70 KD"/>
    <property type="match status" value="1"/>
</dbReference>
<dbReference type="FunFam" id="3.30.70.330:FF:001585">
    <property type="entry name" value="U1 small nuclear ribonucleoprotein 70 kDa"/>
    <property type="match status" value="1"/>
</dbReference>
<dbReference type="InterPro" id="IPR051183">
    <property type="entry name" value="U1_U11-U12_snRNP_70-35kDa"/>
</dbReference>
<dbReference type="Gene3D" id="3.30.70.330">
    <property type="match status" value="1"/>
</dbReference>
<reference evidence="11" key="1">
    <citation type="journal article" date="2014" name="Science">
        <title>Ancient hybridizations among the ancestral genomes of bread wheat.</title>
        <authorList>
            <consortium name="International Wheat Genome Sequencing Consortium,"/>
            <person name="Marcussen T."/>
            <person name="Sandve S.R."/>
            <person name="Heier L."/>
            <person name="Spannagl M."/>
            <person name="Pfeifer M."/>
            <person name="Jakobsen K.S."/>
            <person name="Wulff B.B."/>
            <person name="Steuernagel B."/>
            <person name="Mayer K.F."/>
            <person name="Olsen O.A."/>
        </authorList>
    </citation>
    <scope>NUCLEOTIDE SEQUENCE [LARGE SCALE GENOMIC DNA]</scope>
    <source>
        <strain evidence="11">cv. AL8/78</strain>
    </source>
</reference>
<dbReference type="SMART" id="SM00360">
    <property type="entry name" value="RRM"/>
    <property type="match status" value="1"/>
</dbReference>
<evidence type="ECO:0000256" key="7">
    <source>
        <dbReference type="PROSITE-ProRule" id="PRU00176"/>
    </source>
</evidence>
<dbReference type="EnsemblPlants" id="AET1Gv20426400.27">
    <property type="protein sequence ID" value="AET1Gv20426400.27"/>
    <property type="gene ID" value="AET1Gv20426400"/>
</dbReference>
<dbReference type="GO" id="GO:0071004">
    <property type="term" value="C:U2-type prespliceosome"/>
    <property type="evidence" value="ECO:0007669"/>
    <property type="project" value="TreeGrafter"/>
</dbReference>
<dbReference type="SUPFAM" id="SSF54928">
    <property type="entry name" value="RNA-binding domain, RBD"/>
    <property type="match status" value="1"/>
</dbReference>
<organism evidence="10 11">
    <name type="scientific">Aegilops tauschii subsp. strangulata</name>
    <name type="common">Goatgrass</name>
    <dbReference type="NCBI Taxonomy" id="200361"/>
    <lineage>
        <taxon>Eukaryota</taxon>
        <taxon>Viridiplantae</taxon>
        <taxon>Streptophyta</taxon>
        <taxon>Embryophyta</taxon>
        <taxon>Tracheophyta</taxon>
        <taxon>Spermatophyta</taxon>
        <taxon>Magnoliopsida</taxon>
        <taxon>Liliopsida</taxon>
        <taxon>Poales</taxon>
        <taxon>Poaceae</taxon>
        <taxon>BOP clade</taxon>
        <taxon>Pooideae</taxon>
        <taxon>Triticodae</taxon>
        <taxon>Triticeae</taxon>
        <taxon>Triticinae</taxon>
        <taxon>Aegilops</taxon>
    </lineage>
</organism>
<dbReference type="AlphaFoldDB" id="A0A452YIZ2"/>
<reference evidence="10" key="3">
    <citation type="journal article" date="2017" name="Nature">
        <title>Genome sequence of the progenitor of the wheat D genome Aegilops tauschii.</title>
        <authorList>
            <person name="Luo M.C."/>
            <person name="Gu Y.Q."/>
            <person name="Puiu D."/>
            <person name="Wang H."/>
            <person name="Twardziok S.O."/>
            <person name="Deal K.R."/>
            <person name="Huo N."/>
            <person name="Zhu T."/>
            <person name="Wang L."/>
            <person name="Wang Y."/>
            <person name="McGuire P.E."/>
            <person name="Liu S."/>
            <person name="Long H."/>
            <person name="Ramasamy R.K."/>
            <person name="Rodriguez J.C."/>
            <person name="Van S.L."/>
            <person name="Yuan L."/>
            <person name="Wang Z."/>
            <person name="Xia Z."/>
            <person name="Xiao L."/>
            <person name="Anderson O.D."/>
            <person name="Ouyang S."/>
            <person name="Liang Y."/>
            <person name="Zimin A.V."/>
            <person name="Pertea G."/>
            <person name="Qi P."/>
            <person name="Bennetzen J.L."/>
            <person name="Dai X."/>
            <person name="Dawson M.W."/>
            <person name="Muller H.G."/>
            <person name="Kugler K."/>
            <person name="Rivarola-Duarte L."/>
            <person name="Spannagl M."/>
            <person name="Mayer K.F.X."/>
            <person name="Lu F.H."/>
            <person name="Bevan M.W."/>
            <person name="Leroy P."/>
            <person name="Li P."/>
            <person name="You F.M."/>
            <person name="Sun Q."/>
            <person name="Liu Z."/>
            <person name="Lyons E."/>
            <person name="Wicker T."/>
            <person name="Salzberg S.L."/>
            <person name="Devos K.M."/>
            <person name="Dvorak J."/>
        </authorList>
    </citation>
    <scope>NUCLEOTIDE SEQUENCE [LARGE SCALE GENOMIC DNA]</scope>
    <source>
        <strain evidence="10">cv. AL8/78</strain>
    </source>
</reference>
<evidence type="ECO:0000256" key="4">
    <source>
        <dbReference type="ARBA" id="ARBA00022884"/>
    </source>
</evidence>
<dbReference type="InterPro" id="IPR035979">
    <property type="entry name" value="RBD_domain_sf"/>
</dbReference>
<evidence type="ECO:0000259" key="9">
    <source>
        <dbReference type="PROSITE" id="PS50102"/>
    </source>
</evidence>
<keyword evidence="11" id="KW-1185">Reference proteome</keyword>
<protein>
    <recommendedName>
        <fullName evidence="3">U1 small nuclear ribonucleoprotein 70 kDa</fullName>
    </recommendedName>
</protein>
<evidence type="ECO:0000256" key="8">
    <source>
        <dbReference type="SAM" id="MobiDB-lite"/>
    </source>
</evidence>
<name>A0A452YIZ2_AEGTS</name>
<keyword evidence="5" id="KW-0539">Nucleus</keyword>
<keyword evidence="6" id="KW-0687">Ribonucleoprotein</keyword>
<proteinExistence type="predicted"/>
<reference evidence="10" key="4">
    <citation type="submission" date="2019-03" db="UniProtKB">
        <authorList>
            <consortium name="EnsemblPlants"/>
        </authorList>
    </citation>
    <scope>IDENTIFICATION</scope>
</reference>
<feature type="compositionally biased region" description="Basic and acidic residues" evidence="8">
    <location>
        <begin position="96"/>
        <end position="108"/>
    </location>
</feature>
<evidence type="ECO:0000256" key="1">
    <source>
        <dbReference type="ARBA" id="ARBA00004324"/>
    </source>
</evidence>
<reference evidence="10" key="5">
    <citation type="journal article" date="2021" name="G3 (Bethesda)">
        <title>Aegilops tauschii genome assembly Aet v5.0 features greater sequence contiguity and improved annotation.</title>
        <authorList>
            <person name="Wang L."/>
            <person name="Zhu T."/>
            <person name="Rodriguez J.C."/>
            <person name="Deal K.R."/>
            <person name="Dubcovsky J."/>
            <person name="McGuire P.E."/>
            <person name="Lux T."/>
            <person name="Spannagl M."/>
            <person name="Mayer K.F.X."/>
            <person name="Baldrich P."/>
            <person name="Meyers B.C."/>
            <person name="Huo N."/>
            <person name="Gu Y.Q."/>
            <person name="Zhou H."/>
            <person name="Devos K.M."/>
            <person name="Bennetzen J.L."/>
            <person name="Unver T."/>
            <person name="Budak H."/>
            <person name="Gulick P.J."/>
            <person name="Galiba G."/>
            <person name="Kalapos B."/>
            <person name="Nelson D.R."/>
            <person name="Li P."/>
            <person name="You F.M."/>
            <person name="Luo M.C."/>
            <person name="Dvorak J."/>
        </authorList>
    </citation>
    <scope>NUCLEOTIDE SEQUENCE [LARGE SCALE GENOMIC DNA]</scope>
    <source>
        <strain evidence="10">cv. AL8/78</strain>
    </source>
</reference>
<dbReference type="GO" id="GO:0000398">
    <property type="term" value="P:mRNA splicing, via spliceosome"/>
    <property type="evidence" value="ECO:0007669"/>
    <property type="project" value="TreeGrafter"/>
</dbReference>
<evidence type="ECO:0000313" key="11">
    <source>
        <dbReference type="Proteomes" id="UP000015105"/>
    </source>
</evidence>
<dbReference type="Pfam" id="PF00076">
    <property type="entry name" value="RRM_1"/>
    <property type="match status" value="1"/>
</dbReference>
<reference evidence="11" key="2">
    <citation type="journal article" date="2017" name="Nat. Plants">
        <title>The Aegilops tauschii genome reveals multiple impacts of transposons.</title>
        <authorList>
            <person name="Zhao G."/>
            <person name="Zou C."/>
            <person name="Li K."/>
            <person name="Wang K."/>
            <person name="Li T."/>
            <person name="Gao L."/>
            <person name="Zhang X."/>
            <person name="Wang H."/>
            <person name="Yang Z."/>
            <person name="Liu X."/>
            <person name="Jiang W."/>
            <person name="Mao L."/>
            <person name="Kong X."/>
            <person name="Jiao Y."/>
            <person name="Jia J."/>
        </authorList>
    </citation>
    <scope>NUCLEOTIDE SEQUENCE [LARGE SCALE GENOMIC DNA]</scope>
    <source>
        <strain evidence="11">cv. AL8/78</strain>
    </source>
</reference>
<dbReference type="PROSITE" id="PS50102">
    <property type="entry name" value="RRM"/>
    <property type="match status" value="1"/>
</dbReference>
<accession>A0A452YIZ2</accession>
<dbReference type="Gramene" id="AET1Gv20426400.27">
    <property type="protein sequence ID" value="AET1Gv20426400.27"/>
    <property type="gene ID" value="AET1Gv20426400"/>
</dbReference>
<evidence type="ECO:0000313" key="10">
    <source>
        <dbReference type="EnsemblPlants" id="AET1Gv20426400.27"/>
    </source>
</evidence>
<evidence type="ECO:0000256" key="3">
    <source>
        <dbReference type="ARBA" id="ARBA00016996"/>
    </source>
</evidence>
<feature type="domain" description="RRM" evidence="9">
    <location>
        <begin position="23"/>
        <end position="75"/>
    </location>
</feature>
<evidence type="ECO:0000256" key="5">
    <source>
        <dbReference type="ARBA" id="ARBA00023242"/>
    </source>
</evidence>
<sequence>MCESARLHVHVCWISILMRKLYICKVRLITDKVTNKPRGYAFVEYAHTRDMKSAYKQADGRKVDNKRVLVDVERGRTVPNWRPRRLGGGLGSSRIGGEDAAQKHSARESNRMLLDDPDQKSLGGMIVLQIGIVRNLVIGYGKEIVTKKLVNARMTGPVIVIQGKIDTTIEIVRELVIGTENGTRRETVGVTGVIGIGTRIMAGIETRIETGNVSALMAGAETVTEITSVQVMNRTLAGTEITSVRAMNMIVVTCRRVMLIMAMVSLAITSMSTTEVTNSMVMA</sequence>
<dbReference type="GO" id="GO:0071011">
    <property type="term" value="C:precatalytic spliceosome"/>
    <property type="evidence" value="ECO:0007669"/>
    <property type="project" value="TreeGrafter"/>
</dbReference>
<dbReference type="InterPro" id="IPR012677">
    <property type="entry name" value="Nucleotide-bd_a/b_plait_sf"/>
</dbReference>